<proteinExistence type="inferred from homology"/>
<keyword evidence="3" id="KW-1003">Cell membrane</keyword>
<feature type="transmembrane region" description="Helical" evidence="8">
    <location>
        <begin position="408"/>
        <end position="429"/>
    </location>
</feature>
<evidence type="ECO:0000256" key="4">
    <source>
        <dbReference type="ARBA" id="ARBA00022692"/>
    </source>
</evidence>
<name>A0ABW6D273_9BACT</name>
<gene>
    <name evidence="9" type="ORF">SKC35_01240</name>
</gene>
<evidence type="ECO:0000256" key="2">
    <source>
        <dbReference type="ARBA" id="ARBA00022448"/>
    </source>
</evidence>
<dbReference type="Pfam" id="PF02447">
    <property type="entry name" value="GntP_permease"/>
    <property type="match status" value="1"/>
</dbReference>
<keyword evidence="4 8" id="KW-0812">Transmembrane</keyword>
<feature type="transmembrane region" description="Helical" evidence="8">
    <location>
        <begin position="134"/>
        <end position="154"/>
    </location>
</feature>
<keyword evidence="10" id="KW-1185">Reference proteome</keyword>
<sequence>MTLLIVIASLGLLVLLITYWKVNSFISFLLVSIFAGVCFGLPLPDIAKSIQKGLGDTLGSLVVILVLGAMLGKLVAASGAAKQISGTLIDLFGLSNITWGLMLTGFVIGIPLFYNVGFVLMIPLIFSLVQQYKIPPLMAGVPMMASLSVAHGFLPPHPSPAALVAQFHANMGETLMLGMMVAIPAIILAGPIFAKTLAHLPVKPLKSFAAAEVDETNLPSKTASFIAALFPVFLLVGTTIAEVQLPDSPVVKFIADPAMVMLVAILVATYILGIRRGKKIEEVMNVYGEAVKDVAMILLIIAGAGTLKEILLVSGVSKEIASYLGGLPIHPLVLGWMMAAIIRVCLGSATIAGLTAAGMIYPLVAAGGVNANLMVLSIGAGSLMFSHVNDTGFWLFKEYFNLTVKETLRSWSLMETIVSISGLVGVMILNQFL</sequence>
<evidence type="ECO:0000256" key="5">
    <source>
        <dbReference type="ARBA" id="ARBA00022989"/>
    </source>
</evidence>
<reference evidence="9 10" key="1">
    <citation type="submission" date="2024-03" db="EMBL/GenBank/DDBJ databases">
        <title>Aquirufa genome sequencing.</title>
        <authorList>
            <person name="Pitt A."/>
            <person name="Hahn M.W."/>
        </authorList>
    </citation>
    <scope>NUCLEOTIDE SEQUENCE [LARGE SCALE GENOMIC DNA]</scope>
    <source>
        <strain evidence="9 10">KTFRIE-69F</strain>
    </source>
</reference>
<dbReference type="EMBL" id="JBBKXY010000001">
    <property type="protein sequence ID" value="MFD3292301.1"/>
    <property type="molecule type" value="Genomic_DNA"/>
</dbReference>
<dbReference type="Proteomes" id="UP001598112">
    <property type="component" value="Unassembled WGS sequence"/>
</dbReference>
<feature type="transmembrane region" description="Helical" evidence="8">
    <location>
        <begin position="223"/>
        <end position="241"/>
    </location>
</feature>
<dbReference type="InterPro" id="IPR003474">
    <property type="entry name" value="Glcn_transporter"/>
</dbReference>
<organism evidence="9 10">
    <name type="scientific">Aquirufa originis</name>
    <dbReference type="NCBI Taxonomy" id="3096514"/>
    <lineage>
        <taxon>Bacteria</taxon>
        <taxon>Pseudomonadati</taxon>
        <taxon>Bacteroidota</taxon>
        <taxon>Cytophagia</taxon>
        <taxon>Cytophagales</taxon>
        <taxon>Flectobacillaceae</taxon>
        <taxon>Aquirufa</taxon>
    </lineage>
</organism>
<evidence type="ECO:0000256" key="6">
    <source>
        <dbReference type="ARBA" id="ARBA00023136"/>
    </source>
</evidence>
<keyword evidence="6 8" id="KW-0472">Membrane</keyword>
<evidence type="ECO:0000313" key="10">
    <source>
        <dbReference type="Proteomes" id="UP001598112"/>
    </source>
</evidence>
<feature type="transmembrane region" description="Helical" evidence="8">
    <location>
        <begin position="333"/>
        <end position="357"/>
    </location>
</feature>
<evidence type="ECO:0000256" key="7">
    <source>
        <dbReference type="ARBA" id="ARBA00049663"/>
    </source>
</evidence>
<feature type="transmembrane region" description="Helical" evidence="8">
    <location>
        <begin position="58"/>
        <end position="77"/>
    </location>
</feature>
<dbReference type="RefSeq" id="WP_377977690.1">
    <property type="nucleotide sequence ID" value="NZ_JBBKXY010000001.1"/>
</dbReference>
<dbReference type="PANTHER" id="PTHR30354">
    <property type="entry name" value="GNT FAMILY GLUCONATE TRANSPORTER"/>
    <property type="match status" value="1"/>
</dbReference>
<dbReference type="PIRSF" id="PIRSF002746">
    <property type="entry name" value="Gluconate_transporter"/>
    <property type="match status" value="1"/>
</dbReference>
<dbReference type="PANTHER" id="PTHR30354:SF22">
    <property type="entry name" value="HIGH-AFFINITY GLUCONATE TRANSPORTER"/>
    <property type="match status" value="1"/>
</dbReference>
<protein>
    <submittedName>
        <fullName evidence="9">Gluconate:H+ symporter</fullName>
    </submittedName>
</protein>
<evidence type="ECO:0000313" key="9">
    <source>
        <dbReference type="EMBL" id="MFD3292301.1"/>
    </source>
</evidence>
<dbReference type="NCBIfam" id="TIGR00791">
    <property type="entry name" value="gntP"/>
    <property type="match status" value="1"/>
</dbReference>
<accession>A0ABW6D273</accession>
<feature type="transmembrane region" description="Helical" evidence="8">
    <location>
        <begin position="253"/>
        <end position="273"/>
    </location>
</feature>
<evidence type="ECO:0000256" key="3">
    <source>
        <dbReference type="ARBA" id="ARBA00022475"/>
    </source>
</evidence>
<feature type="transmembrane region" description="Helical" evidence="8">
    <location>
        <begin position="174"/>
        <end position="194"/>
    </location>
</feature>
<comment type="similarity">
    <text evidence="7">Belongs to the GntP permease family.</text>
</comment>
<feature type="transmembrane region" description="Helical" evidence="8">
    <location>
        <begin position="26"/>
        <end position="46"/>
    </location>
</feature>
<feature type="transmembrane region" description="Helical" evidence="8">
    <location>
        <begin position="369"/>
        <end position="388"/>
    </location>
</feature>
<keyword evidence="2" id="KW-0813">Transport</keyword>
<comment type="caution">
    <text evidence="9">The sequence shown here is derived from an EMBL/GenBank/DDBJ whole genome shotgun (WGS) entry which is preliminary data.</text>
</comment>
<evidence type="ECO:0000256" key="8">
    <source>
        <dbReference type="SAM" id="Phobius"/>
    </source>
</evidence>
<feature type="transmembrane region" description="Helical" evidence="8">
    <location>
        <begin position="294"/>
        <end position="313"/>
    </location>
</feature>
<evidence type="ECO:0000256" key="1">
    <source>
        <dbReference type="ARBA" id="ARBA00004651"/>
    </source>
</evidence>
<keyword evidence="5 8" id="KW-1133">Transmembrane helix</keyword>
<feature type="transmembrane region" description="Helical" evidence="8">
    <location>
        <begin position="97"/>
        <end position="122"/>
    </location>
</feature>
<comment type="subcellular location">
    <subcellularLocation>
        <location evidence="1">Cell membrane</location>
        <topology evidence="1">Multi-pass membrane protein</topology>
    </subcellularLocation>
</comment>